<keyword evidence="1" id="KW-0812">Transmembrane</keyword>
<gene>
    <name evidence="2" type="ORF">TeGR_g4560</name>
</gene>
<proteinExistence type="predicted"/>
<dbReference type="EMBL" id="BRYB01003062">
    <property type="protein sequence ID" value="GMI29798.1"/>
    <property type="molecule type" value="Genomic_DNA"/>
</dbReference>
<evidence type="ECO:0000313" key="2">
    <source>
        <dbReference type="EMBL" id="GMI29798.1"/>
    </source>
</evidence>
<organism evidence="2 3">
    <name type="scientific">Tetraparma gracilis</name>
    <dbReference type="NCBI Taxonomy" id="2962635"/>
    <lineage>
        <taxon>Eukaryota</taxon>
        <taxon>Sar</taxon>
        <taxon>Stramenopiles</taxon>
        <taxon>Ochrophyta</taxon>
        <taxon>Bolidophyceae</taxon>
        <taxon>Parmales</taxon>
        <taxon>Triparmaceae</taxon>
        <taxon>Tetraparma</taxon>
    </lineage>
</organism>
<keyword evidence="1" id="KW-1133">Transmembrane helix</keyword>
<feature type="transmembrane region" description="Helical" evidence="1">
    <location>
        <begin position="210"/>
        <end position="232"/>
    </location>
</feature>
<protein>
    <submittedName>
        <fullName evidence="2">Uncharacterized protein</fullName>
    </submittedName>
</protein>
<keyword evidence="3" id="KW-1185">Reference proteome</keyword>
<keyword evidence="1" id="KW-0472">Membrane</keyword>
<reference evidence="2 3" key="1">
    <citation type="journal article" date="2023" name="Commun. Biol.">
        <title>Genome analysis of Parmales, the sister group of diatoms, reveals the evolutionary specialization of diatoms from phago-mixotrophs to photoautotrophs.</title>
        <authorList>
            <person name="Ban H."/>
            <person name="Sato S."/>
            <person name="Yoshikawa S."/>
            <person name="Yamada K."/>
            <person name="Nakamura Y."/>
            <person name="Ichinomiya M."/>
            <person name="Sato N."/>
            <person name="Blanc-Mathieu R."/>
            <person name="Endo H."/>
            <person name="Kuwata A."/>
            <person name="Ogata H."/>
        </authorList>
    </citation>
    <scope>NUCLEOTIDE SEQUENCE [LARGE SCALE GENOMIC DNA]</scope>
</reference>
<evidence type="ECO:0000313" key="3">
    <source>
        <dbReference type="Proteomes" id="UP001165060"/>
    </source>
</evidence>
<sequence length="233" mass="25078">MAGGNQNNTLVFGRGNNGSQAPRWCCPAIFILAGIGCLIAGAVIWPQGAADLKAVQALDPEKEFSFLGETACAITEIAERCEDRNVCVREETYTTTRNGKSETETRCAEWGPEAWDLYTFSFEISGKAGVYLGTTEELRRYSNPSACDANQAKQLPTYGLSEEIPCWQPAGGIVVADIPSMYNCRNDACVKMVDPATEAANAEDTAKNKIMLGQILVGSGFGGFLLAAMGWYC</sequence>
<feature type="transmembrane region" description="Helical" evidence="1">
    <location>
        <begin position="21"/>
        <end position="45"/>
    </location>
</feature>
<dbReference type="Proteomes" id="UP001165060">
    <property type="component" value="Unassembled WGS sequence"/>
</dbReference>
<name>A0ABQ6MPU3_9STRA</name>
<comment type="caution">
    <text evidence="2">The sequence shown here is derived from an EMBL/GenBank/DDBJ whole genome shotgun (WGS) entry which is preliminary data.</text>
</comment>
<evidence type="ECO:0000256" key="1">
    <source>
        <dbReference type="SAM" id="Phobius"/>
    </source>
</evidence>
<accession>A0ABQ6MPU3</accession>